<dbReference type="Gene3D" id="3.60.21.10">
    <property type="match status" value="2"/>
</dbReference>
<dbReference type="Proteomes" id="UP000285060">
    <property type="component" value="Unassembled WGS sequence"/>
</dbReference>
<dbReference type="GO" id="GO:0016787">
    <property type="term" value="F:hydrolase activity"/>
    <property type="evidence" value="ECO:0007669"/>
    <property type="project" value="UniProtKB-KW"/>
</dbReference>
<dbReference type="InterPro" id="IPR029052">
    <property type="entry name" value="Metallo-depent_PP-like"/>
</dbReference>
<evidence type="ECO:0000256" key="2">
    <source>
        <dbReference type="ARBA" id="ARBA00022801"/>
    </source>
</evidence>
<dbReference type="SUPFAM" id="SSF56300">
    <property type="entry name" value="Metallo-dependent phosphatases"/>
    <property type="match status" value="2"/>
</dbReference>
<dbReference type="VEuPathDB" id="FungiDB:H310_04706"/>
<keyword evidence="5" id="KW-1185">Reference proteome</keyword>
<evidence type="ECO:0000313" key="5">
    <source>
        <dbReference type="Proteomes" id="UP000285060"/>
    </source>
</evidence>
<protein>
    <recommendedName>
        <fullName evidence="3">Calcineurin-like phosphoesterase domain-containing protein</fullName>
    </recommendedName>
</protein>
<reference evidence="4 5" key="1">
    <citation type="submission" date="2018-08" db="EMBL/GenBank/DDBJ databases">
        <title>Aphanomyces genome sequencing and annotation.</title>
        <authorList>
            <person name="Minardi D."/>
            <person name="Oidtmann B."/>
            <person name="Van Der Giezen M."/>
            <person name="Studholme D.J."/>
        </authorList>
    </citation>
    <scope>NUCLEOTIDE SEQUENCE [LARGE SCALE GENOMIC DNA]</scope>
    <source>
        <strain evidence="4 5">NJM0002</strain>
    </source>
</reference>
<dbReference type="EMBL" id="QUSY01000170">
    <property type="protein sequence ID" value="RHY31975.1"/>
    <property type="molecule type" value="Genomic_DNA"/>
</dbReference>
<sequence>MHLTGRVRWVLRDHYYVDRVAKHGMSVDIFNLDTNHADHHGAKDVCCQCFGYSAKFGLNQSLCDDAQRGDLVCLGGDVAMFDECVAKIETWASESYTRAMQDIKASTATFKIVNTHYSPHYHMNRTKMMQYALCRQAGVTAWFNGHTHGFSHDVAEWGTHFFLNGGGGGYWTRNLPGINNGLVKNGAWRVTLDYYAQVHVAALMAQSAAELHPSRILGHGDNFYWNGVGTDDVKYRLEETFEKVYNATSLQAIPWLNVAGNHDIGGATFICGESDGNFRECEDEDELLRYLDIRFEAQANYTSPHHNRWQLRGHYYVERVVKGGVSVEVYNIDTNHAENHGAKDVCCQCYGYAPKLGLDTWVCGDPQPGDVGCMGGNVSLFNACVAKIESWADESLTRAMDDMKASTATFKIVNTHYSPHYHMDPAKMEKWYKLCREGGVAAWLNGHTHGFNHDIAKWGTHFIQNGGGGGIATSNIPAMDNGQVKTKWVVEGNPYGFMELSFSKDWLKVQFATFDNQWTFGGLDWNATRVGGVQRGHCWFIPRTFRESLGVECKSSVNGAIGAPIDDDDDDVNATNV</sequence>
<keyword evidence="1" id="KW-0732">Signal</keyword>
<name>A0A418B1S3_9STRA</name>
<dbReference type="PANTHER" id="PTHR10161:SF14">
    <property type="entry name" value="TARTRATE-RESISTANT ACID PHOSPHATASE TYPE 5"/>
    <property type="match status" value="1"/>
</dbReference>
<organism evidence="4 5">
    <name type="scientific">Aphanomyces invadans</name>
    <dbReference type="NCBI Taxonomy" id="157072"/>
    <lineage>
        <taxon>Eukaryota</taxon>
        <taxon>Sar</taxon>
        <taxon>Stramenopiles</taxon>
        <taxon>Oomycota</taxon>
        <taxon>Saprolegniomycetes</taxon>
        <taxon>Saprolegniales</taxon>
        <taxon>Verrucalvaceae</taxon>
        <taxon>Aphanomyces</taxon>
    </lineage>
</organism>
<dbReference type="AlphaFoldDB" id="A0A418B1S3"/>
<dbReference type="InterPro" id="IPR004843">
    <property type="entry name" value="Calcineurin-like_PHP"/>
</dbReference>
<comment type="caution">
    <text evidence="4">The sequence shown here is derived from an EMBL/GenBank/DDBJ whole genome shotgun (WGS) entry which is preliminary data.</text>
</comment>
<keyword evidence="2" id="KW-0378">Hydrolase</keyword>
<accession>A0A418B1S3</accession>
<dbReference type="InterPro" id="IPR051558">
    <property type="entry name" value="Metallophosphoesterase_PAP"/>
</dbReference>
<evidence type="ECO:0000313" key="4">
    <source>
        <dbReference type="EMBL" id="RHY31975.1"/>
    </source>
</evidence>
<dbReference type="VEuPathDB" id="FungiDB:H310_04671"/>
<gene>
    <name evidence="4" type="ORF">DYB32_002991</name>
</gene>
<evidence type="ECO:0000259" key="3">
    <source>
        <dbReference type="Pfam" id="PF00149"/>
    </source>
</evidence>
<proteinExistence type="predicted"/>
<feature type="domain" description="Calcineurin-like phosphoesterase" evidence="3">
    <location>
        <begin position="213"/>
        <end position="450"/>
    </location>
</feature>
<evidence type="ECO:0000256" key="1">
    <source>
        <dbReference type="ARBA" id="ARBA00022729"/>
    </source>
</evidence>
<dbReference type="PANTHER" id="PTHR10161">
    <property type="entry name" value="TARTRATE-RESISTANT ACID PHOSPHATASE TYPE 5"/>
    <property type="match status" value="1"/>
</dbReference>
<dbReference type="Pfam" id="PF00149">
    <property type="entry name" value="Metallophos"/>
    <property type="match status" value="1"/>
</dbReference>